<accession>A0A654U5C8</accession>
<dbReference type="Proteomes" id="UP000039217">
    <property type="component" value="Unassembled WGS sequence"/>
</dbReference>
<gene>
    <name evidence="1" type="ORF">ERS007657_03469</name>
    <name evidence="2" type="ORF">ERS007661_03406</name>
</gene>
<organism evidence="1 4">
    <name type="scientific">Mycobacterium tuberculosis</name>
    <dbReference type="NCBI Taxonomy" id="1773"/>
    <lineage>
        <taxon>Bacteria</taxon>
        <taxon>Bacillati</taxon>
        <taxon>Actinomycetota</taxon>
        <taxon>Actinomycetes</taxon>
        <taxon>Mycobacteriales</taxon>
        <taxon>Mycobacteriaceae</taxon>
        <taxon>Mycobacterium</taxon>
        <taxon>Mycobacterium tuberculosis complex</taxon>
    </lineage>
</organism>
<dbReference type="EMBL" id="CQQC01001497">
    <property type="protein sequence ID" value="CNW00123.1"/>
    <property type="molecule type" value="Genomic_DNA"/>
</dbReference>
<protein>
    <submittedName>
        <fullName evidence="1">Uncharacterized protein</fullName>
    </submittedName>
</protein>
<sequence>MVLAAISGECSASRRSKNSANVCWSSPSATVALRATAVLMPPGCTHVTLTGCLATSISWRSASVKPRTANLAAL</sequence>
<dbReference type="AlphaFoldDB" id="A0A654U5C8"/>
<evidence type="ECO:0000313" key="2">
    <source>
        <dbReference type="EMBL" id="CNW00123.1"/>
    </source>
</evidence>
<dbReference type="Proteomes" id="UP000046680">
    <property type="component" value="Unassembled WGS sequence"/>
</dbReference>
<evidence type="ECO:0000313" key="3">
    <source>
        <dbReference type="Proteomes" id="UP000039217"/>
    </source>
</evidence>
<evidence type="ECO:0000313" key="1">
    <source>
        <dbReference type="EMBL" id="CFR99683.1"/>
    </source>
</evidence>
<dbReference type="EMBL" id="CGCX01001686">
    <property type="protein sequence ID" value="CFR99683.1"/>
    <property type="molecule type" value="Genomic_DNA"/>
</dbReference>
<evidence type="ECO:0000313" key="4">
    <source>
        <dbReference type="Proteomes" id="UP000046680"/>
    </source>
</evidence>
<reference evidence="3 4" key="1">
    <citation type="submission" date="2015-03" db="EMBL/GenBank/DDBJ databases">
        <authorList>
            <consortium name="Pathogen Informatics"/>
        </authorList>
    </citation>
    <scope>NUCLEOTIDE SEQUENCE [LARGE SCALE GENOMIC DNA]</scope>
    <source>
        <strain evidence="1 4">C09601061</strain>
        <strain evidence="2 3">D00501624</strain>
    </source>
</reference>
<name>A0A654U5C8_MYCTX</name>
<proteinExistence type="predicted"/>